<dbReference type="EMBL" id="BPQR01000007">
    <property type="protein sequence ID" value="GJE05096.1"/>
    <property type="molecule type" value="Genomic_DNA"/>
</dbReference>
<accession>A0ABQ4SPE8</accession>
<dbReference type="Proteomes" id="UP001055102">
    <property type="component" value="Unassembled WGS sequence"/>
</dbReference>
<proteinExistence type="predicted"/>
<keyword evidence="3" id="KW-1185">Reference proteome</keyword>
<evidence type="ECO:0000313" key="2">
    <source>
        <dbReference type="EMBL" id="GJE05096.1"/>
    </source>
</evidence>
<protein>
    <recommendedName>
        <fullName evidence="1">MaoC-like domain-containing protein</fullName>
    </recommendedName>
</protein>
<organism evidence="2 3">
    <name type="scientific">Methylobacterium jeotgali</name>
    <dbReference type="NCBI Taxonomy" id="381630"/>
    <lineage>
        <taxon>Bacteria</taxon>
        <taxon>Pseudomonadati</taxon>
        <taxon>Pseudomonadota</taxon>
        <taxon>Alphaproteobacteria</taxon>
        <taxon>Hyphomicrobiales</taxon>
        <taxon>Methylobacteriaceae</taxon>
        <taxon>Methylobacterium</taxon>
    </lineage>
</organism>
<dbReference type="PANTHER" id="PTHR43664">
    <property type="entry name" value="MONOAMINE OXIDASE-RELATED"/>
    <property type="match status" value="1"/>
</dbReference>
<dbReference type="Gene3D" id="3.10.129.10">
    <property type="entry name" value="Hotdog Thioesterase"/>
    <property type="match status" value="2"/>
</dbReference>
<dbReference type="InterPro" id="IPR002539">
    <property type="entry name" value="MaoC-like_dom"/>
</dbReference>
<dbReference type="Pfam" id="PF01575">
    <property type="entry name" value="MaoC_dehydratas"/>
    <property type="match status" value="2"/>
</dbReference>
<reference evidence="2" key="1">
    <citation type="journal article" date="2021" name="Front. Microbiol.">
        <title>Comprehensive Comparative Genomics and Phenotyping of Methylobacterium Species.</title>
        <authorList>
            <person name="Alessa O."/>
            <person name="Ogura Y."/>
            <person name="Fujitani Y."/>
            <person name="Takami H."/>
            <person name="Hayashi T."/>
            <person name="Sahin N."/>
            <person name="Tani A."/>
        </authorList>
    </citation>
    <scope>NUCLEOTIDE SEQUENCE</scope>
    <source>
        <strain evidence="2">LMG 23639</strain>
    </source>
</reference>
<gene>
    <name evidence="2" type="ORF">AOPFMNJM_0393</name>
</gene>
<evidence type="ECO:0000313" key="3">
    <source>
        <dbReference type="Proteomes" id="UP001055102"/>
    </source>
</evidence>
<feature type="domain" description="MaoC-like" evidence="1">
    <location>
        <begin position="11"/>
        <end position="112"/>
    </location>
</feature>
<dbReference type="InterPro" id="IPR029069">
    <property type="entry name" value="HotDog_dom_sf"/>
</dbReference>
<name>A0ABQ4SPE8_9HYPH</name>
<feature type="domain" description="MaoC-like" evidence="1">
    <location>
        <begin position="195"/>
        <end position="296"/>
    </location>
</feature>
<sequence>MTAPCFEDFAPGQVFGSDPLAVTEEVIVGFARVYDAQPFHLDAKAAEGTFAGRLIASGWHTASLGMRLLQGSVFRGGSSMGSPGITELRWLKPVLPGDALHLAVRVEDCRRSGSRPDRGFVRFAMSVLNQRGETAMTQAFTVIFPRRGAEPLPPRPVAPAGEAAGPVEEDVPPQVLAPLGAIPVGFRRELGSYRFTAPDIVGFASAFDPQVFHLDAEAARLTHFGGLCASGWQTVSVWMRRHLATHARDAALTRAQGLPVPEIGPSPGFKDLRWLAPVYAGDTIRFATELTDKRESASRPGWGLAFSRNTGVNQHGATVLAFQGSVFCAWA</sequence>
<dbReference type="SUPFAM" id="SSF54637">
    <property type="entry name" value="Thioesterase/thiol ester dehydrase-isomerase"/>
    <property type="match status" value="2"/>
</dbReference>
<dbReference type="PANTHER" id="PTHR43664:SF1">
    <property type="entry name" value="BETA-METHYLMALYL-COA DEHYDRATASE"/>
    <property type="match status" value="1"/>
</dbReference>
<dbReference type="RefSeq" id="WP_238273823.1">
    <property type="nucleotide sequence ID" value="NZ_BPQR01000007.1"/>
</dbReference>
<dbReference type="CDD" id="cd03454">
    <property type="entry name" value="YdeM"/>
    <property type="match status" value="2"/>
</dbReference>
<evidence type="ECO:0000259" key="1">
    <source>
        <dbReference type="Pfam" id="PF01575"/>
    </source>
</evidence>
<reference evidence="2" key="2">
    <citation type="submission" date="2021-08" db="EMBL/GenBank/DDBJ databases">
        <authorList>
            <person name="Tani A."/>
            <person name="Ola A."/>
            <person name="Ogura Y."/>
            <person name="Katsura K."/>
            <person name="Hayashi T."/>
        </authorList>
    </citation>
    <scope>NUCLEOTIDE SEQUENCE</scope>
    <source>
        <strain evidence="2">LMG 23639</strain>
    </source>
</reference>
<comment type="caution">
    <text evidence="2">The sequence shown here is derived from an EMBL/GenBank/DDBJ whole genome shotgun (WGS) entry which is preliminary data.</text>
</comment>
<dbReference type="InterPro" id="IPR052342">
    <property type="entry name" value="MCH/BMMD"/>
</dbReference>